<evidence type="ECO:0000313" key="6">
    <source>
        <dbReference type="EMBL" id="KFB38397.1"/>
    </source>
</evidence>
<reference evidence="7" key="2">
    <citation type="submission" date="2020-05" db="UniProtKB">
        <authorList>
            <consortium name="EnsemblMetazoa"/>
        </authorList>
    </citation>
    <scope>IDENTIFICATION</scope>
</reference>
<evidence type="ECO:0000256" key="4">
    <source>
        <dbReference type="SAM" id="MobiDB-lite"/>
    </source>
</evidence>
<protein>
    <submittedName>
        <fullName evidence="6">AGAP004211-PA-like protein</fullName>
    </submittedName>
</protein>
<feature type="compositionally biased region" description="Basic residues" evidence="4">
    <location>
        <begin position="584"/>
        <end position="593"/>
    </location>
</feature>
<dbReference type="PRINTS" id="PR00499">
    <property type="entry name" value="P67PHOX"/>
</dbReference>
<evidence type="ECO:0000256" key="1">
    <source>
        <dbReference type="ARBA" id="ARBA00022443"/>
    </source>
</evidence>
<dbReference type="EMBL" id="KE524947">
    <property type="protein sequence ID" value="KFB38397.1"/>
    <property type="molecule type" value="Genomic_DNA"/>
</dbReference>
<evidence type="ECO:0000313" key="8">
    <source>
        <dbReference type="Proteomes" id="UP000030765"/>
    </source>
</evidence>
<dbReference type="Gene3D" id="2.30.30.40">
    <property type="entry name" value="SH3 Domains"/>
    <property type="match status" value="3"/>
</dbReference>
<sequence>MAQLSSPTKPVLVVKPFFAVAKTNPPVVTVFRMAIVALEFSAILFPSLLNTSRALVSAVVEFDYTAKEPDELTLKKGAIITNIKVQEGGWWEGTLAGTGRTGVFPDNFVRVLETPDKSQVILRDKSATVNRRCKVIYSYQENKADELTLAVGDVVEFFEEVEEGWWRGRLNGRVGVFPSNFVEMIESVSPKSSSRKSGNVGGLGVTAIDGGGSGGGPGPGVLGVSSSLSKNNSLNKSRTSLNSSREDLDRHDAPSLPPKPVRELCKVLFAYQPANDDELKLVEGDIITILSKELPDKGWWKGELRGRVGVFPDNFVSLLPPEGGGKSSAHISASVRSVGSNSSGYSSASGGPGPVAHHPAVVSPIKEAKPERPPATSKVQMFGKAGQASAPSVNNTSGSGGFRKESFGSKDSLNESTGSNVGITGGSPTYNSVAAHRKSLESKVADSQPQQPGVLTEKPPRKSLENKASDIRKSLESLDEKKSTPPPVLGKKPQVPIKKSPSITSVTGNLFSGLKQKVKGGGSVDKSAGAGGTHQADERDGIGGSKPRSEIADNGDRSIVGERIEVELGHVERGTSVLKDMRANRAKAPKRRPPSSPSSIIGDPSSTAGTTNGGGPSLSNGNSGLFSQLSLSSEPESPKPDVVPEANEDALLAKVPKAREWEKNKVPWMDELKASQAKKTTAAESKSPEHHSLHSVSNNTSNSTSTHFHQEESSISKSFHASSTGTATHLVNAPLGNVARTRLMERSATTTSVPSTDSNHVNTTTTGGSFDQNTSSGILRKEPTLASSTPINDLQQHTVSTSSATSSVSAMTKSMSALSSNSSSTTTNAAATTTTKIAISSSSSSSSSTTAATTTVVENNNNGTHDATTNLPPSPANNRPLSVHLRNTSLSPTPQNRNAKTIHIVGGGSTGKPTAEPTPPSTTAVSMDNVCGRVQDLEQKVHRMERQLSAQHGLIEELTRMLRDESDKVRTLQKELEKYAQCVTQV</sequence>
<feature type="region of interest" description="Disordered" evidence="4">
    <location>
        <begin position="746"/>
        <end position="776"/>
    </location>
</feature>
<gene>
    <name evidence="6" type="ORF">ZHAS_00005756</name>
</gene>
<keyword evidence="1 2" id="KW-0728">SH3 domain</keyword>
<dbReference type="Proteomes" id="UP000030765">
    <property type="component" value="Unassembled WGS sequence"/>
</dbReference>
<feature type="domain" description="SH3" evidence="5">
    <location>
        <begin position="128"/>
        <end position="187"/>
    </location>
</feature>
<evidence type="ECO:0000259" key="5">
    <source>
        <dbReference type="PROSITE" id="PS50002"/>
    </source>
</evidence>
<dbReference type="OrthoDB" id="73680at2759"/>
<evidence type="ECO:0000256" key="3">
    <source>
        <dbReference type="SAM" id="Coils"/>
    </source>
</evidence>
<feature type="compositionally biased region" description="Basic and acidic residues" evidence="4">
    <location>
        <begin position="458"/>
        <end position="483"/>
    </location>
</feature>
<feature type="coiled-coil region" evidence="3">
    <location>
        <begin position="927"/>
        <end position="982"/>
    </location>
</feature>
<dbReference type="CDD" id="cd11875">
    <property type="entry name" value="SH3_CD2AP-like_3"/>
    <property type="match status" value="1"/>
</dbReference>
<dbReference type="PROSITE" id="PS50002">
    <property type="entry name" value="SH3"/>
    <property type="match status" value="3"/>
</dbReference>
<dbReference type="PRINTS" id="PR00452">
    <property type="entry name" value="SH3DOMAIN"/>
</dbReference>
<feature type="compositionally biased region" description="Low complexity" evidence="4">
    <location>
        <begin position="332"/>
        <end position="349"/>
    </location>
</feature>
<feature type="compositionally biased region" description="Low complexity" evidence="4">
    <location>
        <begin position="222"/>
        <end position="243"/>
    </location>
</feature>
<dbReference type="Pfam" id="PF00018">
    <property type="entry name" value="SH3_1"/>
    <property type="match status" value="1"/>
</dbReference>
<dbReference type="AlphaFoldDB" id="A0A084VKA3"/>
<dbReference type="SUPFAM" id="SSF50044">
    <property type="entry name" value="SH3-domain"/>
    <property type="match status" value="3"/>
</dbReference>
<dbReference type="Pfam" id="PF14604">
    <property type="entry name" value="SH3_9"/>
    <property type="match status" value="2"/>
</dbReference>
<feature type="region of interest" description="Disordered" evidence="4">
    <location>
        <begin position="322"/>
        <end position="721"/>
    </location>
</feature>
<name>A0A084VKA3_ANOSI</name>
<dbReference type="InterPro" id="IPR036028">
    <property type="entry name" value="SH3-like_dom_sf"/>
</dbReference>
<dbReference type="EnsemblMetazoa" id="ASIC005756-RA">
    <property type="protein sequence ID" value="ASIC005756-PA"/>
    <property type="gene ID" value="ASIC005756"/>
</dbReference>
<feature type="compositionally biased region" description="Basic and acidic residues" evidence="4">
    <location>
        <begin position="244"/>
        <end position="253"/>
    </location>
</feature>
<dbReference type="PANTHER" id="PTHR14167">
    <property type="entry name" value="SH3 DOMAIN-CONTAINING"/>
    <property type="match status" value="1"/>
</dbReference>
<feature type="compositionally biased region" description="Polar residues" evidence="4">
    <location>
        <begin position="409"/>
        <end position="432"/>
    </location>
</feature>
<proteinExistence type="predicted"/>
<reference evidence="6 8" key="1">
    <citation type="journal article" date="2014" name="BMC Genomics">
        <title>Genome sequence of Anopheles sinensis provides insight into genetics basis of mosquito competence for malaria parasites.</title>
        <authorList>
            <person name="Zhou D."/>
            <person name="Zhang D."/>
            <person name="Ding G."/>
            <person name="Shi L."/>
            <person name="Hou Q."/>
            <person name="Ye Y."/>
            <person name="Xu Y."/>
            <person name="Zhou H."/>
            <person name="Xiong C."/>
            <person name="Li S."/>
            <person name="Yu J."/>
            <person name="Hong S."/>
            <person name="Yu X."/>
            <person name="Zou P."/>
            <person name="Chen C."/>
            <person name="Chang X."/>
            <person name="Wang W."/>
            <person name="Lv Y."/>
            <person name="Sun Y."/>
            <person name="Ma L."/>
            <person name="Shen B."/>
            <person name="Zhu C."/>
        </authorList>
    </citation>
    <scope>NUCLEOTIDE SEQUENCE [LARGE SCALE GENOMIC DNA]</scope>
</reference>
<dbReference type="PANTHER" id="PTHR14167:SF92">
    <property type="entry name" value="CIN85 AND CD2AP RELATED, ISOFORM J"/>
    <property type="match status" value="1"/>
</dbReference>
<feature type="domain" description="SH3" evidence="5">
    <location>
        <begin position="260"/>
        <end position="321"/>
    </location>
</feature>
<feature type="compositionally biased region" description="Polar residues" evidence="4">
    <location>
        <begin position="747"/>
        <end position="776"/>
    </location>
</feature>
<keyword evidence="3" id="KW-0175">Coiled coil</keyword>
<dbReference type="OMA" id="HHMTTTN"/>
<feature type="compositionally biased region" description="Polar residues" evidence="4">
    <location>
        <begin position="501"/>
        <end position="510"/>
    </location>
</feature>
<dbReference type="SMART" id="SM00326">
    <property type="entry name" value="SH3"/>
    <property type="match status" value="3"/>
</dbReference>
<accession>A0A084VKA3</accession>
<keyword evidence="8" id="KW-1185">Reference proteome</keyword>
<dbReference type="CDD" id="cd11873">
    <property type="entry name" value="SH3_CD2AP-like_1"/>
    <property type="match status" value="1"/>
</dbReference>
<evidence type="ECO:0000313" key="7">
    <source>
        <dbReference type="EnsemblMetazoa" id="ASIC005756-PA"/>
    </source>
</evidence>
<feature type="region of interest" description="Disordered" evidence="4">
    <location>
        <begin position="208"/>
        <end position="257"/>
    </location>
</feature>
<dbReference type="VEuPathDB" id="VectorBase:ASIS004303"/>
<dbReference type="STRING" id="74873.A0A084VKA3"/>
<feature type="compositionally biased region" description="Basic and acidic residues" evidence="4">
    <location>
        <begin position="657"/>
        <end position="673"/>
    </location>
</feature>
<organism evidence="6">
    <name type="scientific">Anopheles sinensis</name>
    <name type="common">Mosquito</name>
    <dbReference type="NCBI Taxonomy" id="74873"/>
    <lineage>
        <taxon>Eukaryota</taxon>
        <taxon>Metazoa</taxon>
        <taxon>Ecdysozoa</taxon>
        <taxon>Arthropoda</taxon>
        <taxon>Hexapoda</taxon>
        <taxon>Insecta</taxon>
        <taxon>Pterygota</taxon>
        <taxon>Neoptera</taxon>
        <taxon>Endopterygota</taxon>
        <taxon>Diptera</taxon>
        <taxon>Nematocera</taxon>
        <taxon>Culicoidea</taxon>
        <taxon>Culicidae</taxon>
        <taxon>Anophelinae</taxon>
        <taxon>Anopheles</taxon>
    </lineage>
</organism>
<feature type="compositionally biased region" description="Low complexity" evidence="4">
    <location>
        <begin position="694"/>
        <end position="707"/>
    </location>
</feature>
<dbReference type="EMBL" id="ATLV01014171">
    <property type="status" value="NOT_ANNOTATED_CDS"/>
    <property type="molecule type" value="Genomic_DNA"/>
</dbReference>
<feature type="compositionally biased region" description="Gly residues" evidence="4">
    <location>
        <begin position="208"/>
        <end position="221"/>
    </location>
</feature>
<feature type="compositionally biased region" description="Low complexity" evidence="4">
    <location>
        <begin position="617"/>
        <end position="635"/>
    </location>
</feature>
<evidence type="ECO:0000256" key="2">
    <source>
        <dbReference type="PROSITE-ProRule" id="PRU00192"/>
    </source>
</evidence>
<feature type="region of interest" description="Disordered" evidence="4">
    <location>
        <begin position="904"/>
        <end position="924"/>
    </location>
</feature>
<feature type="compositionally biased region" description="Basic and acidic residues" evidence="4">
    <location>
        <begin position="535"/>
        <end position="583"/>
    </location>
</feature>
<dbReference type="InterPro" id="IPR050384">
    <property type="entry name" value="Endophilin_SH3RF"/>
</dbReference>
<dbReference type="InterPro" id="IPR001452">
    <property type="entry name" value="SH3_domain"/>
</dbReference>
<dbReference type="VEuPathDB" id="VectorBase:ASIC005756"/>
<feature type="domain" description="SH3" evidence="5">
    <location>
        <begin position="53"/>
        <end position="114"/>
    </location>
</feature>